<dbReference type="InterPro" id="IPR002848">
    <property type="entry name" value="Translin_fam"/>
</dbReference>
<dbReference type="CDD" id="cd20393">
    <property type="entry name" value="Tudor_SGF29_rpt1"/>
    <property type="match status" value="1"/>
</dbReference>
<dbReference type="GO" id="GO:0043565">
    <property type="term" value="F:sequence-specific DNA binding"/>
    <property type="evidence" value="ECO:0007669"/>
    <property type="project" value="InterPro"/>
</dbReference>
<dbReference type="InterPro" id="IPR036081">
    <property type="entry name" value="Translin_sf"/>
</dbReference>
<keyword evidence="7" id="KW-0539">Nucleus</keyword>
<dbReference type="GO" id="GO:0005634">
    <property type="term" value="C:nucleus"/>
    <property type="evidence" value="ECO:0007669"/>
    <property type="project" value="UniProtKB-SubCell"/>
</dbReference>
<evidence type="ECO:0000256" key="6">
    <source>
        <dbReference type="ARBA" id="ARBA00023125"/>
    </source>
</evidence>
<dbReference type="AlphaFoldDB" id="A0A8H4QV44"/>
<dbReference type="Pfam" id="PF07039">
    <property type="entry name" value="SGF29_Tudor"/>
    <property type="match status" value="1"/>
</dbReference>
<keyword evidence="6" id="KW-0238">DNA-binding</keyword>
<dbReference type="InterPro" id="IPR047288">
    <property type="entry name" value="Tudor_SGF29_rpt1"/>
</dbReference>
<protein>
    <recommendedName>
        <fullName evidence="9">SGF29 C-terminal domain-containing protein</fullName>
    </recommendedName>
</protein>
<dbReference type="PROSITE" id="PS51518">
    <property type="entry name" value="SGF29_C"/>
    <property type="match status" value="1"/>
</dbReference>
<evidence type="ECO:0000256" key="2">
    <source>
        <dbReference type="ARBA" id="ARBA00004496"/>
    </source>
</evidence>
<dbReference type="GO" id="GO:0016070">
    <property type="term" value="P:RNA metabolic process"/>
    <property type="evidence" value="ECO:0007669"/>
    <property type="project" value="InterPro"/>
</dbReference>
<dbReference type="Proteomes" id="UP000521872">
    <property type="component" value="Unassembled WGS sequence"/>
</dbReference>
<evidence type="ECO:0000259" key="9">
    <source>
        <dbReference type="PROSITE" id="PS51518"/>
    </source>
</evidence>
<evidence type="ECO:0000256" key="7">
    <source>
        <dbReference type="ARBA" id="ARBA00023242"/>
    </source>
</evidence>
<dbReference type="Pfam" id="PF01997">
    <property type="entry name" value="Translin"/>
    <property type="match status" value="1"/>
</dbReference>
<dbReference type="InterPro" id="IPR047287">
    <property type="entry name" value="Tudor_SGF29_rpt2"/>
</dbReference>
<evidence type="ECO:0000256" key="1">
    <source>
        <dbReference type="ARBA" id="ARBA00004123"/>
    </source>
</evidence>
<comment type="similarity">
    <text evidence="3">Belongs to the translin family.</text>
</comment>
<evidence type="ECO:0000256" key="8">
    <source>
        <dbReference type="SAM" id="MobiDB-lite"/>
    </source>
</evidence>
<feature type="region of interest" description="Disordered" evidence="8">
    <location>
        <begin position="385"/>
        <end position="440"/>
    </location>
</feature>
<proteinExistence type="inferred from homology"/>
<dbReference type="GO" id="GO:0003697">
    <property type="term" value="F:single-stranded DNA binding"/>
    <property type="evidence" value="ECO:0007669"/>
    <property type="project" value="InterPro"/>
</dbReference>
<dbReference type="InterPro" id="IPR016069">
    <property type="entry name" value="Translin_C"/>
</dbReference>
<dbReference type="InterPro" id="IPR010750">
    <property type="entry name" value="SGF29_tudor-like_dom"/>
</dbReference>
<evidence type="ECO:0000256" key="4">
    <source>
        <dbReference type="ARBA" id="ARBA00022490"/>
    </source>
</evidence>
<dbReference type="Gene3D" id="1.20.58.200">
    <property type="entry name" value="Translin, domain 2"/>
    <property type="match status" value="1"/>
</dbReference>
<keyword evidence="11" id="KW-1185">Reference proteome</keyword>
<dbReference type="InterPro" id="IPR016068">
    <property type="entry name" value="Translin_N"/>
</dbReference>
<reference evidence="10 11" key="1">
    <citation type="submission" date="2019-12" db="EMBL/GenBank/DDBJ databases">
        <authorList>
            <person name="Floudas D."/>
            <person name="Bentzer J."/>
            <person name="Ahren D."/>
            <person name="Johansson T."/>
            <person name="Persson P."/>
            <person name="Tunlid A."/>
        </authorList>
    </citation>
    <scope>NUCLEOTIDE SEQUENCE [LARGE SCALE GENOMIC DNA]</scope>
    <source>
        <strain evidence="10 11">CBS 102.39</strain>
    </source>
</reference>
<evidence type="ECO:0000313" key="10">
    <source>
        <dbReference type="EMBL" id="KAF4617753.1"/>
    </source>
</evidence>
<feature type="compositionally biased region" description="Basic and acidic residues" evidence="8">
    <location>
        <begin position="428"/>
        <end position="437"/>
    </location>
</feature>
<dbReference type="Gene3D" id="2.30.30.140">
    <property type="match status" value="2"/>
</dbReference>
<evidence type="ECO:0000256" key="3">
    <source>
        <dbReference type="ARBA" id="ARBA00005902"/>
    </source>
</evidence>
<gene>
    <name evidence="10" type="ORF">D9613_006046</name>
</gene>
<evidence type="ECO:0000256" key="5">
    <source>
        <dbReference type="ARBA" id="ARBA00022884"/>
    </source>
</evidence>
<dbReference type="CDD" id="cd20394">
    <property type="entry name" value="Tudor_SGF29_rpt2"/>
    <property type="match status" value="1"/>
</dbReference>
<dbReference type="CDD" id="cd14819">
    <property type="entry name" value="Translin"/>
    <property type="match status" value="1"/>
</dbReference>
<dbReference type="GO" id="GO:0005737">
    <property type="term" value="C:cytoplasm"/>
    <property type="evidence" value="ECO:0007669"/>
    <property type="project" value="UniProtKB-SubCell"/>
</dbReference>
<keyword evidence="4" id="KW-0963">Cytoplasm</keyword>
<dbReference type="EMBL" id="JAACJL010000030">
    <property type="protein sequence ID" value="KAF4617753.1"/>
    <property type="molecule type" value="Genomic_DNA"/>
</dbReference>
<sequence>MISVPIITFQKIKEQVNELDKKTRTMIGILNKIHSTPADATPALLDAVRPTLQGCQETFTALAELIPQNQFWRWKDMWANSTRNAVFVAVLIEYLSSGTLLSIGQVSEHLGILRATGIVKPEWSDRMSLPAEDYLHGLISLVNELSRLAVNSVTLGNFEEPIKISVFVKELFAGFSMLNLKNDTLRRRYDSLKYDIKKIEEVQKRTSSNDFGPRDDSKPALSGVEQLSIVGKGAITTPFVRGRPLLLTMERRRNGTGRYTVEEPTGNTFVEVECWNHVATSLKQLSTLYTKSATTETISRVNRLISAWPTDDSLPAEGVASLKPIQSRITQTLTNIKETAEEEAKIIEEALDRVAILMALRETPSSEYNIFNVEKLTLNTPTADKVQRKRAAVPSPVGTPAGSTSSAGNGRITVPPRTSSVGPPATQRDSRSKKDGLVKPQQTLHVGRKVVFRPPKSTDTEEGTWIVAIITKVLPNGKYEVQDAEPQDDGQPGTVYTASLKAIVPLPEPDAPSGSPAHLSLYPVFPVGSVVLALYPDTSCFYRAEVISAPQTPDRAPPSSKFTPIYQVRFEDDDDMIHQVSAYRVVKYPAHLL</sequence>
<comment type="subcellular location">
    <subcellularLocation>
        <location evidence="2">Cytoplasm</location>
    </subcellularLocation>
    <subcellularLocation>
        <location evidence="1">Nucleus</location>
    </subcellularLocation>
</comment>
<dbReference type="GO" id="GO:0003723">
    <property type="term" value="F:RNA binding"/>
    <property type="evidence" value="ECO:0007669"/>
    <property type="project" value="UniProtKB-KW"/>
</dbReference>
<comment type="caution">
    <text evidence="10">The sequence shown here is derived from an EMBL/GenBank/DDBJ whole genome shotgun (WGS) entry which is preliminary data.</text>
</comment>
<dbReference type="SUPFAM" id="SSF74784">
    <property type="entry name" value="Translin"/>
    <property type="match status" value="1"/>
</dbReference>
<organism evidence="10 11">
    <name type="scientific">Agrocybe pediades</name>
    <dbReference type="NCBI Taxonomy" id="84607"/>
    <lineage>
        <taxon>Eukaryota</taxon>
        <taxon>Fungi</taxon>
        <taxon>Dikarya</taxon>
        <taxon>Basidiomycota</taxon>
        <taxon>Agaricomycotina</taxon>
        <taxon>Agaricomycetes</taxon>
        <taxon>Agaricomycetidae</taxon>
        <taxon>Agaricales</taxon>
        <taxon>Agaricineae</taxon>
        <taxon>Strophariaceae</taxon>
        <taxon>Agrocybe</taxon>
    </lineage>
</organism>
<keyword evidence="5" id="KW-0694">RNA-binding</keyword>
<feature type="domain" description="SGF29 C-terminal" evidence="9">
    <location>
        <begin position="440"/>
        <end position="593"/>
    </location>
</feature>
<dbReference type="Gene3D" id="1.20.58.190">
    <property type="entry name" value="Translin, domain 1"/>
    <property type="match status" value="1"/>
</dbReference>
<accession>A0A8H4QV44</accession>
<evidence type="ECO:0000313" key="11">
    <source>
        <dbReference type="Proteomes" id="UP000521872"/>
    </source>
</evidence>
<dbReference type="InterPro" id="IPR033956">
    <property type="entry name" value="Translin"/>
</dbReference>
<name>A0A8H4QV44_9AGAR</name>
<dbReference type="PANTHER" id="PTHR10741">
    <property type="entry name" value="TRANSLIN AND TRANSLIN ASSOCIATED PROTEIN X"/>
    <property type="match status" value="1"/>
</dbReference>